<protein>
    <recommendedName>
        <fullName evidence="3">Helix-turn-helix domain-containing protein</fullName>
    </recommendedName>
</protein>
<dbReference type="PANTHER" id="PTHR34585">
    <property type="match status" value="1"/>
</dbReference>
<dbReference type="AlphaFoldDB" id="A0A444VI09"/>
<sequence length="95" mass="11114">MGATIITTEDLMEFKDELLKEFKNLMVEHTHPRPKTWLRSSDVLERLEISHGTLQNLRNKNIIPSYKVEGILYYDALEIDQIILENRVQLMDGSL</sequence>
<dbReference type="EMBL" id="JJMP01000010">
    <property type="protein sequence ID" value="RYC50392.1"/>
    <property type="molecule type" value="Genomic_DNA"/>
</dbReference>
<proteinExistence type="predicted"/>
<keyword evidence="2" id="KW-1185">Reference proteome</keyword>
<gene>
    <name evidence="1" type="ORF">DN53_05585</name>
</gene>
<organism evidence="1 2">
    <name type="scientific">Flagellimonas olearia</name>
    <dbReference type="NCBI Taxonomy" id="552546"/>
    <lineage>
        <taxon>Bacteria</taxon>
        <taxon>Pseudomonadati</taxon>
        <taxon>Bacteroidota</taxon>
        <taxon>Flavobacteriia</taxon>
        <taxon>Flavobacteriales</taxon>
        <taxon>Flavobacteriaceae</taxon>
        <taxon>Flagellimonas</taxon>
    </lineage>
</organism>
<dbReference type="PANTHER" id="PTHR34585:SF22">
    <property type="entry name" value="HELIX-TURN-HELIX DOMAIN-CONTAINING PROTEIN"/>
    <property type="match status" value="1"/>
</dbReference>
<comment type="caution">
    <text evidence="1">The sequence shown here is derived from an EMBL/GenBank/DDBJ whole genome shotgun (WGS) entry which is preliminary data.</text>
</comment>
<reference evidence="1 2" key="1">
    <citation type="submission" date="2014-04" db="EMBL/GenBank/DDBJ databases">
        <title>Whole genome of Muricauda olearia.</title>
        <authorList>
            <person name="Zhang X.-H."/>
            <person name="Tang K."/>
        </authorList>
    </citation>
    <scope>NUCLEOTIDE SEQUENCE [LARGE SCALE GENOMIC DNA]</scope>
    <source>
        <strain evidence="1 2">Th120</strain>
    </source>
</reference>
<evidence type="ECO:0000313" key="1">
    <source>
        <dbReference type="EMBL" id="RYC50392.1"/>
    </source>
</evidence>
<dbReference type="InterPro" id="IPR009061">
    <property type="entry name" value="DNA-bd_dom_put_sf"/>
</dbReference>
<dbReference type="RefSeq" id="WP_129655979.1">
    <property type="nucleotide sequence ID" value="NZ_ML142914.1"/>
</dbReference>
<name>A0A444VI09_9FLAO</name>
<evidence type="ECO:0000313" key="2">
    <source>
        <dbReference type="Proteomes" id="UP000290261"/>
    </source>
</evidence>
<accession>A0A444VI09</accession>
<dbReference type="Proteomes" id="UP000290261">
    <property type="component" value="Unassembled WGS sequence"/>
</dbReference>
<dbReference type="SUPFAM" id="SSF46955">
    <property type="entry name" value="Putative DNA-binding domain"/>
    <property type="match status" value="1"/>
</dbReference>
<evidence type="ECO:0008006" key="3">
    <source>
        <dbReference type="Google" id="ProtNLM"/>
    </source>
</evidence>